<dbReference type="RefSeq" id="WP_118204128.1">
    <property type="nucleotide sequence ID" value="NZ_QRHP01000038.1"/>
</dbReference>
<name>A0A414QIB4_9FIRM</name>
<reference evidence="1 2" key="1">
    <citation type="submission" date="2018-08" db="EMBL/GenBank/DDBJ databases">
        <title>A genome reference for cultivated species of the human gut microbiota.</title>
        <authorList>
            <person name="Zou Y."/>
            <person name="Xue W."/>
            <person name="Luo G."/>
        </authorList>
    </citation>
    <scope>NUCLEOTIDE SEQUENCE [LARGE SCALE GENOMIC DNA]</scope>
    <source>
        <strain evidence="1 2">AM23-23AC</strain>
    </source>
</reference>
<sequence length="145" mass="16736">METTTLQRLKAAGWKCGRKIDISAFKKRYREIGLEMPANVEAFLEEFGLLHIENLKWFRDVDFNPLEAIGINLDAEYFENLLDEYDINTTTYPLGMCCRNELFLVMTITNEFYCFTNGCCELCGIGVEDMLDCLIGECRISKTIE</sequence>
<evidence type="ECO:0000313" key="2">
    <source>
        <dbReference type="Proteomes" id="UP000283701"/>
    </source>
</evidence>
<proteinExistence type="predicted"/>
<protein>
    <recommendedName>
        <fullName evidence="3">SUKH-3 immunity protein</fullName>
    </recommendedName>
</protein>
<evidence type="ECO:0000313" key="1">
    <source>
        <dbReference type="EMBL" id="RHF80522.1"/>
    </source>
</evidence>
<accession>A0A414QIB4</accession>
<dbReference type="InterPro" id="IPR025850">
    <property type="entry name" value="SUKH-3"/>
</dbReference>
<dbReference type="EMBL" id="QRHP01000038">
    <property type="protein sequence ID" value="RHF80522.1"/>
    <property type="molecule type" value="Genomic_DNA"/>
</dbReference>
<gene>
    <name evidence="1" type="ORF">DW654_16955</name>
</gene>
<dbReference type="Pfam" id="PF14433">
    <property type="entry name" value="SUKH-3"/>
    <property type="match status" value="1"/>
</dbReference>
<dbReference type="AlphaFoldDB" id="A0A414QIB4"/>
<dbReference type="Proteomes" id="UP000283701">
    <property type="component" value="Unassembled WGS sequence"/>
</dbReference>
<organism evidence="1 2">
    <name type="scientific">Roseburia inulinivorans</name>
    <dbReference type="NCBI Taxonomy" id="360807"/>
    <lineage>
        <taxon>Bacteria</taxon>
        <taxon>Bacillati</taxon>
        <taxon>Bacillota</taxon>
        <taxon>Clostridia</taxon>
        <taxon>Lachnospirales</taxon>
        <taxon>Lachnospiraceae</taxon>
        <taxon>Roseburia</taxon>
    </lineage>
</organism>
<comment type="caution">
    <text evidence="1">The sequence shown here is derived from an EMBL/GenBank/DDBJ whole genome shotgun (WGS) entry which is preliminary data.</text>
</comment>
<evidence type="ECO:0008006" key="3">
    <source>
        <dbReference type="Google" id="ProtNLM"/>
    </source>
</evidence>